<comment type="pathway">
    <text evidence="11">Cell wall biogenesis; peptidoglycan biosynthesis.</text>
</comment>
<evidence type="ECO:0000256" key="10">
    <source>
        <dbReference type="ARBA" id="ARBA00023316"/>
    </source>
</evidence>
<dbReference type="UniPathway" id="UPA00219"/>
<keyword evidence="7 11" id="KW-0573">Peptidoglycan synthesis</keyword>
<dbReference type="EMBL" id="FMUX01000022">
    <property type="protein sequence ID" value="SCY79542.1"/>
    <property type="molecule type" value="Genomic_DNA"/>
</dbReference>
<evidence type="ECO:0000256" key="3">
    <source>
        <dbReference type="ARBA" id="ARBA00022676"/>
    </source>
</evidence>
<evidence type="ECO:0000256" key="8">
    <source>
        <dbReference type="ARBA" id="ARBA00022989"/>
    </source>
</evidence>
<feature type="transmembrane region" description="Helical" evidence="11">
    <location>
        <begin position="45"/>
        <end position="65"/>
    </location>
</feature>
<feature type="transmembrane region" description="Helical" evidence="11">
    <location>
        <begin position="101"/>
        <end position="124"/>
    </location>
</feature>
<feature type="transmembrane region" description="Helical" evidence="11">
    <location>
        <begin position="136"/>
        <end position="155"/>
    </location>
</feature>
<name>A0A1G5ITZ8_9BACT</name>
<evidence type="ECO:0000256" key="4">
    <source>
        <dbReference type="ARBA" id="ARBA00022679"/>
    </source>
</evidence>
<dbReference type="GO" id="GO:0015648">
    <property type="term" value="F:lipid-linked peptidoglycan transporter activity"/>
    <property type="evidence" value="ECO:0007669"/>
    <property type="project" value="TreeGrafter"/>
</dbReference>
<keyword evidence="2 11" id="KW-1003">Cell membrane</keyword>
<dbReference type="GO" id="GO:0032153">
    <property type="term" value="C:cell division site"/>
    <property type="evidence" value="ECO:0007669"/>
    <property type="project" value="TreeGrafter"/>
</dbReference>
<feature type="transmembrane region" description="Helical" evidence="11">
    <location>
        <begin position="273"/>
        <end position="291"/>
    </location>
</feature>
<comment type="catalytic activity">
    <reaction evidence="11">
        <text>[GlcNAc-(1-&gt;4)-Mur2Ac(oyl-L-Ala-gamma-D-Glu-L-Lys-D-Ala-D-Ala)](n)-di-trans,octa-cis-undecaprenyl diphosphate + beta-D-GlcNAc-(1-&gt;4)-Mur2Ac(oyl-L-Ala-gamma-D-Glu-L-Lys-D-Ala-D-Ala)-di-trans,octa-cis-undecaprenyl diphosphate = [GlcNAc-(1-&gt;4)-Mur2Ac(oyl-L-Ala-gamma-D-Glu-L-Lys-D-Ala-D-Ala)](n+1)-di-trans,octa-cis-undecaprenyl diphosphate + di-trans,octa-cis-undecaprenyl diphosphate + H(+)</text>
        <dbReference type="Rhea" id="RHEA:23708"/>
        <dbReference type="Rhea" id="RHEA-COMP:9602"/>
        <dbReference type="Rhea" id="RHEA-COMP:9603"/>
        <dbReference type="ChEBI" id="CHEBI:15378"/>
        <dbReference type="ChEBI" id="CHEBI:58405"/>
        <dbReference type="ChEBI" id="CHEBI:60033"/>
        <dbReference type="ChEBI" id="CHEBI:78435"/>
        <dbReference type="EC" id="2.4.99.28"/>
    </reaction>
</comment>
<proteinExistence type="inferred from homology"/>
<protein>
    <recommendedName>
        <fullName evidence="11">Peptidoglycan glycosyltransferase RodA</fullName>
        <shortName evidence="11">PGT</shortName>
        <ecNumber evidence="11">2.4.99.28</ecNumber>
    </recommendedName>
    <alternativeName>
        <fullName evidence="11">Cell elongation protein RodA</fullName>
    </alternativeName>
    <alternativeName>
        <fullName evidence="11">Cell wall polymerase</fullName>
    </alternativeName>
    <alternativeName>
        <fullName evidence="11">Peptidoglycan polymerase</fullName>
        <shortName evidence="11">PG polymerase</shortName>
    </alternativeName>
</protein>
<dbReference type="RefSeq" id="WP_092214284.1">
    <property type="nucleotide sequence ID" value="NZ_FMUX01000022.1"/>
</dbReference>
<keyword evidence="13" id="KW-1185">Reference proteome</keyword>
<dbReference type="GO" id="GO:0051301">
    <property type="term" value="P:cell division"/>
    <property type="evidence" value="ECO:0007669"/>
    <property type="project" value="InterPro"/>
</dbReference>
<keyword evidence="4 11" id="KW-0808">Transferase</keyword>
<gene>
    <name evidence="11" type="primary">rodA</name>
    <name evidence="12" type="ORF">SAMN05216233_12215</name>
</gene>
<keyword evidence="9 11" id="KW-0472">Membrane</keyword>
<feature type="transmembrane region" description="Helical" evidence="11">
    <location>
        <begin position="185"/>
        <end position="203"/>
    </location>
</feature>
<evidence type="ECO:0000256" key="11">
    <source>
        <dbReference type="HAMAP-Rule" id="MF_02079"/>
    </source>
</evidence>
<feature type="transmembrane region" description="Helical" evidence="11">
    <location>
        <begin position="77"/>
        <end position="95"/>
    </location>
</feature>
<comment type="function">
    <text evidence="11">Peptidoglycan polymerase that is essential for cell wall elongation.</text>
</comment>
<dbReference type="PROSITE" id="PS00428">
    <property type="entry name" value="FTSW_RODA_SPOVE"/>
    <property type="match status" value="1"/>
</dbReference>
<dbReference type="GO" id="GO:0009252">
    <property type="term" value="P:peptidoglycan biosynthetic process"/>
    <property type="evidence" value="ECO:0007669"/>
    <property type="project" value="UniProtKB-UniRule"/>
</dbReference>
<dbReference type="Proteomes" id="UP000198870">
    <property type="component" value="Unassembled WGS sequence"/>
</dbReference>
<dbReference type="STRING" id="419481.SAMN05216233_12215"/>
<feature type="transmembrane region" description="Helical" evidence="11">
    <location>
        <begin position="339"/>
        <end position="360"/>
    </location>
</feature>
<evidence type="ECO:0000256" key="5">
    <source>
        <dbReference type="ARBA" id="ARBA00022692"/>
    </source>
</evidence>
<dbReference type="GO" id="GO:0005886">
    <property type="term" value="C:plasma membrane"/>
    <property type="evidence" value="ECO:0007669"/>
    <property type="project" value="UniProtKB-SubCell"/>
</dbReference>
<evidence type="ECO:0000256" key="7">
    <source>
        <dbReference type="ARBA" id="ARBA00022984"/>
    </source>
</evidence>
<keyword evidence="6 11" id="KW-0133">Cell shape</keyword>
<evidence type="ECO:0000256" key="9">
    <source>
        <dbReference type="ARBA" id="ARBA00023136"/>
    </source>
</evidence>
<dbReference type="InterPro" id="IPR011923">
    <property type="entry name" value="RodA/MrdB"/>
</dbReference>
<keyword evidence="5 11" id="KW-0812">Transmembrane</keyword>
<evidence type="ECO:0000313" key="12">
    <source>
        <dbReference type="EMBL" id="SCY79542.1"/>
    </source>
</evidence>
<keyword evidence="10 11" id="KW-0961">Cell wall biogenesis/degradation</keyword>
<evidence type="ECO:0000256" key="1">
    <source>
        <dbReference type="ARBA" id="ARBA00004141"/>
    </source>
</evidence>
<feature type="transmembrane region" description="Helical" evidence="11">
    <location>
        <begin position="161"/>
        <end position="178"/>
    </location>
</feature>
<dbReference type="AlphaFoldDB" id="A0A1G5ITZ8"/>
<dbReference type="NCBIfam" id="TIGR02210">
    <property type="entry name" value="rodA_shape"/>
    <property type="match status" value="1"/>
</dbReference>
<dbReference type="GO" id="GO:0008360">
    <property type="term" value="P:regulation of cell shape"/>
    <property type="evidence" value="ECO:0007669"/>
    <property type="project" value="UniProtKB-KW"/>
</dbReference>
<feature type="transmembrane region" description="Helical" evidence="11">
    <location>
        <begin position="12"/>
        <end position="33"/>
    </location>
</feature>
<feature type="transmembrane region" description="Helical" evidence="11">
    <location>
        <begin position="303"/>
        <end position="327"/>
    </location>
</feature>
<organism evidence="12 13">
    <name type="scientific">Desulfoluna spongiiphila</name>
    <dbReference type="NCBI Taxonomy" id="419481"/>
    <lineage>
        <taxon>Bacteria</taxon>
        <taxon>Pseudomonadati</taxon>
        <taxon>Thermodesulfobacteriota</taxon>
        <taxon>Desulfobacteria</taxon>
        <taxon>Desulfobacterales</taxon>
        <taxon>Desulfolunaceae</taxon>
        <taxon>Desulfoluna</taxon>
    </lineage>
</organism>
<evidence type="ECO:0000313" key="13">
    <source>
        <dbReference type="Proteomes" id="UP000198870"/>
    </source>
</evidence>
<dbReference type="PANTHER" id="PTHR30474:SF1">
    <property type="entry name" value="PEPTIDOGLYCAN GLYCOSYLTRANSFERASE MRDB"/>
    <property type="match status" value="1"/>
</dbReference>
<evidence type="ECO:0000256" key="6">
    <source>
        <dbReference type="ARBA" id="ARBA00022960"/>
    </source>
</evidence>
<dbReference type="PANTHER" id="PTHR30474">
    <property type="entry name" value="CELL CYCLE PROTEIN"/>
    <property type="match status" value="1"/>
</dbReference>
<dbReference type="InterPro" id="IPR018365">
    <property type="entry name" value="Cell_cycle_FtsW-rel_CS"/>
</dbReference>
<comment type="similarity">
    <text evidence="11">Belongs to the SEDS family. MrdB/RodA subfamily.</text>
</comment>
<dbReference type="EC" id="2.4.99.28" evidence="11"/>
<dbReference type="InterPro" id="IPR001182">
    <property type="entry name" value="FtsW/RodA"/>
</dbReference>
<reference evidence="12 13" key="1">
    <citation type="submission" date="2016-10" db="EMBL/GenBank/DDBJ databases">
        <authorList>
            <person name="de Groot N.N."/>
        </authorList>
    </citation>
    <scope>NUCLEOTIDE SEQUENCE [LARGE SCALE GENOMIC DNA]</scope>
    <source>
        <strain evidence="12 13">AA1</strain>
    </source>
</reference>
<keyword evidence="8 11" id="KW-1133">Transmembrane helix</keyword>
<dbReference type="Pfam" id="PF01098">
    <property type="entry name" value="FTSW_RODA_SPOVE"/>
    <property type="match status" value="1"/>
</dbReference>
<comment type="subcellular location">
    <subcellularLocation>
        <location evidence="11">Cell membrane</location>
        <topology evidence="11">Multi-pass membrane protein</topology>
    </subcellularLocation>
    <subcellularLocation>
        <location evidence="1">Membrane</location>
        <topology evidence="1">Multi-pass membrane protein</topology>
    </subcellularLocation>
</comment>
<dbReference type="HAMAP" id="MF_02079">
    <property type="entry name" value="PGT_RodA"/>
    <property type="match status" value="1"/>
</dbReference>
<accession>A0A1G5ITZ8</accession>
<dbReference type="GO" id="GO:0071555">
    <property type="term" value="P:cell wall organization"/>
    <property type="evidence" value="ECO:0007669"/>
    <property type="project" value="UniProtKB-KW"/>
</dbReference>
<sequence>MIDRRVVEHFDWGLLLITLALSGLGLVALYSAVYAGNDPSLRPLFVKQLVWLGAGMGVMIATFCVDPKEFERWTPGIYACCMGLLVAVLFVGRMVGGSRRWLVLGPLTLQPSELAKVGVILMLARYYARNATTRGLGFRELIKPAAIVLLPFVLIYLQPDLGTGLLIVMIAGIMTLFVKIERRTLTMLVCAGLGLAVAAWLFFLKAYQKQRVLTFLNPDRDPLGAGYHIIQSKIAIGSGMLTGKGFLKGTQNTLSFLPERHTDFILSVLAEEWGFVGTVLLVLLYGTLFVWSLNIAHKSKNTFGTITAVGVTAMLFWEAFINMGMVMGLMPVVGVPLPLVSYGGSSVVTSFMSIGLLMGVSMRRFKK</sequence>
<keyword evidence="3 11" id="KW-0328">Glycosyltransferase</keyword>
<dbReference type="OrthoDB" id="9768187at2"/>
<evidence type="ECO:0000256" key="2">
    <source>
        <dbReference type="ARBA" id="ARBA00022475"/>
    </source>
</evidence>
<dbReference type="GO" id="GO:0008955">
    <property type="term" value="F:peptidoglycan glycosyltransferase activity"/>
    <property type="evidence" value="ECO:0007669"/>
    <property type="project" value="UniProtKB-UniRule"/>
</dbReference>